<feature type="transmembrane region" description="Helical" evidence="1">
    <location>
        <begin position="98"/>
        <end position="118"/>
    </location>
</feature>
<dbReference type="STRING" id="983920.Y88_1305"/>
<dbReference type="eggNOG" id="ENOG5031SFK">
    <property type="taxonomic scope" value="Bacteria"/>
</dbReference>
<evidence type="ECO:0000256" key="1">
    <source>
        <dbReference type="SAM" id="Phobius"/>
    </source>
</evidence>
<keyword evidence="1" id="KW-1133">Transmembrane helix</keyword>
<evidence type="ECO:0008006" key="4">
    <source>
        <dbReference type="Google" id="ProtNLM"/>
    </source>
</evidence>
<name>F1Z7Y2_9SPHN</name>
<dbReference type="InParanoid" id="F1Z7Y2"/>
<feature type="transmembrane region" description="Helical" evidence="1">
    <location>
        <begin position="67"/>
        <end position="86"/>
    </location>
</feature>
<protein>
    <recommendedName>
        <fullName evidence="4">Transmembrane protein</fullName>
    </recommendedName>
</protein>
<dbReference type="RefSeq" id="WP_008065288.1">
    <property type="nucleotide sequence ID" value="NZ_AQWK01000001.1"/>
</dbReference>
<dbReference type="AlphaFoldDB" id="F1Z7Y2"/>
<dbReference type="OrthoDB" id="7276421at2"/>
<keyword evidence="3" id="KW-1185">Reference proteome</keyword>
<dbReference type="HOGENOM" id="CLU_082059_0_0_5"/>
<feature type="transmembrane region" description="Helical" evidence="1">
    <location>
        <begin position="179"/>
        <end position="202"/>
    </location>
</feature>
<dbReference type="EMBL" id="AEWJ01000037">
    <property type="protein sequence ID" value="EGD59243.1"/>
    <property type="molecule type" value="Genomic_DNA"/>
</dbReference>
<feature type="transmembrane region" description="Helical" evidence="1">
    <location>
        <begin position="12"/>
        <end position="31"/>
    </location>
</feature>
<accession>F1Z7Y2</accession>
<comment type="caution">
    <text evidence="2">The sequence shown here is derived from an EMBL/GenBank/DDBJ whole genome shotgun (WGS) entry which is preliminary data.</text>
</comment>
<gene>
    <name evidence="2" type="ORF">Y88_1305</name>
</gene>
<organism evidence="2 3">
    <name type="scientific">Novosphingobium nitrogenifigens DSM 19370</name>
    <dbReference type="NCBI Taxonomy" id="983920"/>
    <lineage>
        <taxon>Bacteria</taxon>
        <taxon>Pseudomonadati</taxon>
        <taxon>Pseudomonadota</taxon>
        <taxon>Alphaproteobacteria</taxon>
        <taxon>Sphingomonadales</taxon>
        <taxon>Sphingomonadaceae</taxon>
        <taxon>Novosphingobium</taxon>
    </lineage>
</organism>
<keyword evidence="1" id="KW-0472">Membrane</keyword>
<sequence length="217" mass="23233">MGSPIRSLIRHNGGVIAAEALVNILAPLALYEMTVGHRGEVEALLVSSLPPLIWSLIGLARKRKLDALSVLALAGIALSLLAFFGGGSVRWLALREKMVTLAIALAFLGSAAIGKPLILPLARATLARESGEELAEFERRSGESSIRRTIMVMTLVWGFGLLADVLVSVVLIWTVPMPVYLVAGPVLLYVTLGGLGLWTALYRRHRRAAGARIIPKA</sequence>
<evidence type="ECO:0000313" key="3">
    <source>
        <dbReference type="Proteomes" id="UP000004728"/>
    </source>
</evidence>
<keyword evidence="1" id="KW-0812">Transmembrane</keyword>
<proteinExistence type="predicted"/>
<dbReference type="Proteomes" id="UP000004728">
    <property type="component" value="Unassembled WGS sequence"/>
</dbReference>
<evidence type="ECO:0000313" key="2">
    <source>
        <dbReference type="EMBL" id="EGD59243.1"/>
    </source>
</evidence>
<feature type="transmembrane region" description="Helical" evidence="1">
    <location>
        <begin position="43"/>
        <end position="60"/>
    </location>
</feature>
<feature type="transmembrane region" description="Helical" evidence="1">
    <location>
        <begin position="149"/>
        <end position="173"/>
    </location>
</feature>
<dbReference type="NCBIfam" id="NF041646">
    <property type="entry name" value="VC0807_fam"/>
    <property type="match status" value="1"/>
</dbReference>
<reference evidence="2 3" key="1">
    <citation type="journal article" date="2012" name="J. Bacteriol.">
        <title>Draft Genome Sequence of Novosphingobium nitrogenifigens Y88T.</title>
        <authorList>
            <person name="Strabala T.J."/>
            <person name="Macdonald L."/>
            <person name="Liu V."/>
            <person name="Smit A.M."/>
        </authorList>
    </citation>
    <scope>NUCLEOTIDE SEQUENCE [LARGE SCALE GENOMIC DNA]</scope>
    <source>
        <strain evidence="2 3">DSM 19370</strain>
    </source>
</reference>